<dbReference type="EC" id="4.2.1.134" evidence="4 15"/>
<dbReference type="GO" id="GO:0006633">
    <property type="term" value="P:fatty acid biosynthetic process"/>
    <property type="evidence" value="ECO:0007669"/>
    <property type="project" value="UniProtKB-KW"/>
</dbReference>
<evidence type="ECO:0000256" key="13">
    <source>
        <dbReference type="ARBA" id="ARBA00023688"/>
    </source>
</evidence>
<evidence type="ECO:0000256" key="7">
    <source>
        <dbReference type="ARBA" id="ARBA00022832"/>
    </source>
</evidence>
<sequence length="238" mass="27817">MFQELIRSSSESRSWDVLETLTKIYLFTYNLIQFLGFLWIFSSITVHLALEGTDSVYHTFDYCWIMMFICQILAVVEVINPALGLVNTAVFPAMVQVMGRNVILFVIFGSLAEMQNRIVVFFVFYTWSAIEIFRYPFYMLACVGVEWRLLTWLRYTSWALLYPLGTLAEAVTVIQSLSIFDESDLYSLPLPAALGQSISFSFTLKLYLFVMFLGLFINLRHMNSQRRRHFIRKEFKVD</sequence>
<feature type="transmembrane region" description="Helical" evidence="15">
    <location>
        <begin position="200"/>
        <end position="219"/>
    </location>
</feature>
<dbReference type="EMBL" id="JBHFQA010000013">
    <property type="protein sequence ID" value="KAL2088326.1"/>
    <property type="molecule type" value="Genomic_DNA"/>
</dbReference>
<keyword evidence="6 15" id="KW-0812">Transmembrane</keyword>
<keyword evidence="8 15" id="KW-1133">Transmembrane helix</keyword>
<dbReference type="InterPro" id="IPR007482">
    <property type="entry name" value="Tyr_Pase-like_PTPLA"/>
</dbReference>
<evidence type="ECO:0000256" key="4">
    <source>
        <dbReference type="ARBA" id="ARBA00013122"/>
    </source>
</evidence>
<evidence type="ECO:0000256" key="5">
    <source>
        <dbReference type="ARBA" id="ARBA00022516"/>
    </source>
</evidence>
<evidence type="ECO:0000256" key="11">
    <source>
        <dbReference type="ARBA" id="ARBA00023160"/>
    </source>
</evidence>
<keyword evidence="9 15" id="KW-0443">Lipid metabolism</keyword>
<evidence type="ECO:0000256" key="9">
    <source>
        <dbReference type="ARBA" id="ARBA00023098"/>
    </source>
</evidence>
<feature type="transmembrane region" description="Helical" evidence="15">
    <location>
        <begin position="21"/>
        <end position="44"/>
    </location>
</feature>
<evidence type="ECO:0000256" key="1">
    <source>
        <dbReference type="ARBA" id="ARBA00004141"/>
    </source>
</evidence>
<reference evidence="16 17" key="1">
    <citation type="submission" date="2024-09" db="EMBL/GenBank/DDBJ databases">
        <title>A chromosome-level genome assembly of Gray's grenadier anchovy, Coilia grayii.</title>
        <authorList>
            <person name="Fu Z."/>
        </authorList>
    </citation>
    <scope>NUCLEOTIDE SEQUENCE [LARGE SCALE GENOMIC DNA]</scope>
    <source>
        <strain evidence="16">G4</strain>
        <tissue evidence="16">Muscle</tissue>
    </source>
</reference>
<comment type="caution">
    <text evidence="16">The sequence shown here is derived from an EMBL/GenBank/DDBJ whole genome shotgun (WGS) entry which is preliminary data.</text>
</comment>
<dbReference type="Proteomes" id="UP001591681">
    <property type="component" value="Unassembled WGS sequence"/>
</dbReference>
<evidence type="ECO:0000256" key="3">
    <source>
        <dbReference type="ARBA" id="ARBA00007811"/>
    </source>
</evidence>
<comment type="function">
    <text evidence="15">Catalyzes the third of the four reactions of the long-chain fatty acids elongation cycle. This endoplasmic reticulum-bound enzymatic process, allows the addition of two carbons to the chain of long- and very long-chain fatty acids/VLCFAs per cycle. This enzyme catalyzes the dehydration of the 3-hydroxyacyl-CoA intermediate into trans-2,3-enoyl-CoA, within each cycle of fatty acid elongation. Thereby, it participates to the production of VLCFAs of different chain lengths that are involved in multiple biological processes as precursors of membrane lipids and lipid mediators.</text>
</comment>
<dbReference type="PANTHER" id="PTHR11035:SF20">
    <property type="entry name" value="VERY-LONG-CHAIN (3R)-3-HYDROXYACYL-COA DEHYDRATASE 3"/>
    <property type="match status" value="1"/>
</dbReference>
<accession>A0ABD1JPL5</accession>
<comment type="pathway">
    <text evidence="2 15">Lipid metabolism; fatty acid biosynthesis.</text>
</comment>
<gene>
    <name evidence="16" type="ORF">ACEWY4_015225</name>
</gene>
<keyword evidence="5 15" id="KW-0444">Lipid biosynthesis</keyword>
<comment type="similarity">
    <text evidence="3 15">Belongs to the very long-chain fatty acids dehydratase HACD family.</text>
</comment>
<keyword evidence="15" id="KW-0256">Endoplasmic reticulum</keyword>
<keyword evidence="7 15" id="KW-0276">Fatty acid metabolism</keyword>
<comment type="catalytic activity">
    <reaction evidence="14">
        <text>a very-long-chain (3R)-3-hydroxyacyl-CoA = a very-long-chain (2E)-enoyl-CoA + H2O</text>
        <dbReference type="Rhea" id="RHEA:45812"/>
        <dbReference type="ChEBI" id="CHEBI:15377"/>
        <dbReference type="ChEBI" id="CHEBI:83728"/>
        <dbReference type="ChEBI" id="CHEBI:85440"/>
        <dbReference type="EC" id="4.2.1.134"/>
    </reaction>
    <physiologicalReaction direction="left-to-right" evidence="14">
        <dbReference type="Rhea" id="RHEA:45813"/>
    </physiologicalReaction>
</comment>
<evidence type="ECO:0000313" key="17">
    <source>
        <dbReference type="Proteomes" id="UP001591681"/>
    </source>
</evidence>
<dbReference type="Pfam" id="PF04387">
    <property type="entry name" value="PTPLA"/>
    <property type="match status" value="1"/>
</dbReference>
<dbReference type="AlphaFoldDB" id="A0ABD1JPL5"/>
<comment type="catalytic activity">
    <reaction evidence="13">
        <text>(3R)-hydroxyhexadecanoyl-CoA = (2E)-hexadecenoyl-CoA + H2O</text>
        <dbReference type="Rhea" id="RHEA:39159"/>
        <dbReference type="ChEBI" id="CHEBI:15377"/>
        <dbReference type="ChEBI" id="CHEBI:61526"/>
        <dbReference type="ChEBI" id="CHEBI:74278"/>
    </reaction>
    <physiologicalReaction direction="left-to-right" evidence="13">
        <dbReference type="Rhea" id="RHEA:39160"/>
    </physiologicalReaction>
</comment>
<keyword evidence="10 15" id="KW-0472">Membrane</keyword>
<feature type="transmembrane region" description="Helical" evidence="15">
    <location>
        <begin position="133"/>
        <end position="153"/>
    </location>
</feature>
<dbReference type="GO" id="GO:0102158">
    <property type="term" value="F:very-long-chain (3R)-3-hydroxyacyl-CoA dehydratase activity"/>
    <property type="evidence" value="ECO:0007669"/>
    <property type="project" value="UniProtKB-EC"/>
</dbReference>
<feature type="transmembrane region" description="Helical" evidence="15">
    <location>
        <begin position="160"/>
        <end position="180"/>
    </location>
</feature>
<keyword evidence="11 15" id="KW-0275">Fatty acid biosynthesis</keyword>
<evidence type="ECO:0000313" key="16">
    <source>
        <dbReference type="EMBL" id="KAL2088326.1"/>
    </source>
</evidence>
<organism evidence="16 17">
    <name type="scientific">Coilia grayii</name>
    <name type="common">Gray's grenadier anchovy</name>
    <dbReference type="NCBI Taxonomy" id="363190"/>
    <lineage>
        <taxon>Eukaryota</taxon>
        <taxon>Metazoa</taxon>
        <taxon>Chordata</taxon>
        <taxon>Craniata</taxon>
        <taxon>Vertebrata</taxon>
        <taxon>Euteleostomi</taxon>
        <taxon>Actinopterygii</taxon>
        <taxon>Neopterygii</taxon>
        <taxon>Teleostei</taxon>
        <taxon>Clupei</taxon>
        <taxon>Clupeiformes</taxon>
        <taxon>Clupeoidei</taxon>
        <taxon>Engraulidae</taxon>
        <taxon>Coilinae</taxon>
        <taxon>Coilia</taxon>
    </lineage>
</organism>
<keyword evidence="17" id="KW-1185">Reference proteome</keyword>
<dbReference type="PANTHER" id="PTHR11035">
    <property type="entry name" value="VERY-LONG-CHAIN (3R)-3-HYDROXYACYL-COA DEHYDRATASE"/>
    <property type="match status" value="1"/>
</dbReference>
<feature type="transmembrane region" description="Helical" evidence="15">
    <location>
        <begin position="102"/>
        <end position="127"/>
    </location>
</feature>
<evidence type="ECO:0000256" key="14">
    <source>
        <dbReference type="ARBA" id="ARBA00023727"/>
    </source>
</evidence>
<evidence type="ECO:0000256" key="2">
    <source>
        <dbReference type="ARBA" id="ARBA00005194"/>
    </source>
</evidence>
<comment type="subcellular location">
    <subcellularLocation>
        <location evidence="15">Endoplasmic reticulum membrane</location>
        <topology evidence="15">Multi-pass membrane protein</topology>
    </subcellularLocation>
    <subcellularLocation>
        <location evidence="1">Membrane</location>
        <topology evidence="1">Multi-pass membrane protein</topology>
    </subcellularLocation>
</comment>
<evidence type="ECO:0000256" key="8">
    <source>
        <dbReference type="ARBA" id="ARBA00022989"/>
    </source>
</evidence>
<feature type="transmembrane region" description="Helical" evidence="15">
    <location>
        <begin position="64"/>
        <end position="90"/>
    </location>
</feature>
<evidence type="ECO:0000256" key="15">
    <source>
        <dbReference type="RuleBase" id="RU363109"/>
    </source>
</evidence>
<dbReference type="GO" id="GO:0005789">
    <property type="term" value="C:endoplasmic reticulum membrane"/>
    <property type="evidence" value="ECO:0007669"/>
    <property type="project" value="UniProtKB-SubCell"/>
</dbReference>
<evidence type="ECO:0000256" key="10">
    <source>
        <dbReference type="ARBA" id="ARBA00023136"/>
    </source>
</evidence>
<proteinExistence type="inferred from homology"/>
<name>A0ABD1JPL5_9TELE</name>
<evidence type="ECO:0000256" key="12">
    <source>
        <dbReference type="ARBA" id="ARBA00023239"/>
    </source>
</evidence>
<protein>
    <recommendedName>
        <fullName evidence="4 15">Very-long-chain (3R)-3-hydroxyacyl-CoA dehydratase</fullName>
        <ecNumber evidence="4 15">4.2.1.134</ecNumber>
    </recommendedName>
</protein>
<evidence type="ECO:0000256" key="6">
    <source>
        <dbReference type="ARBA" id="ARBA00022692"/>
    </source>
</evidence>
<keyword evidence="12 15" id="KW-0456">Lyase</keyword>